<protein>
    <submittedName>
        <fullName evidence="1">Uncharacterized protein</fullName>
    </submittedName>
</protein>
<accession>A0A3S5A4P9</accession>
<evidence type="ECO:0000313" key="2">
    <source>
        <dbReference type="Proteomes" id="UP000784294"/>
    </source>
</evidence>
<dbReference type="EMBL" id="CAAALY010013107">
    <property type="protein sequence ID" value="VEL11870.1"/>
    <property type="molecule type" value="Genomic_DNA"/>
</dbReference>
<comment type="caution">
    <text evidence="1">The sequence shown here is derived from an EMBL/GenBank/DDBJ whole genome shotgun (WGS) entry which is preliminary data.</text>
</comment>
<keyword evidence="2" id="KW-1185">Reference proteome</keyword>
<dbReference type="AlphaFoldDB" id="A0A3S5A4P9"/>
<reference evidence="1" key="1">
    <citation type="submission" date="2018-11" db="EMBL/GenBank/DDBJ databases">
        <authorList>
            <consortium name="Pathogen Informatics"/>
        </authorList>
    </citation>
    <scope>NUCLEOTIDE SEQUENCE</scope>
</reference>
<evidence type="ECO:0000313" key="1">
    <source>
        <dbReference type="EMBL" id="VEL11870.1"/>
    </source>
</evidence>
<dbReference type="Proteomes" id="UP000784294">
    <property type="component" value="Unassembled WGS sequence"/>
</dbReference>
<proteinExistence type="predicted"/>
<name>A0A3S5A4P9_9PLAT</name>
<organism evidence="1 2">
    <name type="scientific">Protopolystoma xenopodis</name>
    <dbReference type="NCBI Taxonomy" id="117903"/>
    <lineage>
        <taxon>Eukaryota</taxon>
        <taxon>Metazoa</taxon>
        <taxon>Spiralia</taxon>
        <taxon>Lophotrochozoa</taxon>
        <taxon>Platyhelminthes</taxon>
        <taxon>Monogenea</taxon>
        <taxon>Polyopisthocotylea</taxon>
        <taxon>Polystomatidea</taxon>
        <taxon>Polystomatidae</taxon>
        <taxon>Protopolystoma</taxon>
    </lineage>
</organism>
<sequence length="79" mass="8616">MSASSVSTLLQGLVWLSDWISSFRLASSSIVTNGPQMTSYLGLLPDLLPEPDEKKHGGTVNPSVVWSKYGRDQYRGSQS</sequence>
<gene>
    <name evidence="1" type="ORF">PXEA_LOCUS5310</name>
</gene>